<dbReference type="InterPro" id="IPR052175">
    <property type="entry name" value="ComplexI-like_HydComp"/>
</dbReference>
<dbReference type="InParanoid" id="A0A1I5N7U9"/>
<dbReference type="eggNOG" id="COG0651">
    <property type="taxonomic scope" value="Bacteria"/>
</dbReference>
<dbReference type="Proteomes" id="UP000183413">
    <property type="component" value="Unassembled WGS sequence"/>
</dbReference>
<dbReference type="GO" id="GO:0016491">
    <property type="term" value="F:oxidoreductase activity"/>
    <property type="evidence" value="ECO:0007669"/>
    <property type="project" value="UniProtKB-KW"/>
</dbReference>
<sequence length="496" mass="48947">MTPVLYAPIAVPVAVAALCALAGHPRRTAWVARAARWSSTASALAQLAAGIALGTAVVQDGPLASGPLRADGLSAFMVLVIGAVAVIATWSAAHDLAPGGDPAAVRRHLVLVQLFLAAMAAAVLADNLGLVWVALEATTIVTAFLVGHRRDRAGAEAAWKYMVLCSVGIALAFLATVCLNIASLHAGAEGSAALDWSALSQDAARLDHDVLRLAAALAVLGFGTKAGLAPMHAWLPDAHSQAPAPVSALMSGVLLAVAFTQILRYKAIADAALGPGYMRALLVAAALLSLAVAAALLIGQRDYKRMLAYSSIEHMGLAALGAAAGGPLATSAVLLHLLGHGLGKAVLFCGAGHILAATGTSRIAGARGLAARWPALAAAFGLGLAALLGLPPFSLFASEIGIARAAFGAGLGWAAAAAFALVLVIAAALAKHGAAMILGAAPAPDGAAPAAPSAIRARPAALAPLVTGLVACAALGLALGPLNALLTAAAAAVGAP</sequence>
<keyword evidence="2" id="KW-1003">Cell membrane</keyword>
<organism evidence="10 11">
    <name type="scientific">Actinomadura madurae</name>
    <dbReference type="NCBI Taxonomy" id="1993"/>
    <lineage>
        <taxon>Bacteria</taxon>
        <taxon>Bacillati</taxon>
        <taxon>Actinomycetota</taxon>
        <taxon>Actinomycetes</taxon>
        <taxon>Streptosporangiales</taxon>
        <taxon>Thermomonosporaceae</taxon>
        <taxon>Actinomadura</taxon>
    </lineage>
</organism>
<keyword evidence="5" id="KW-0560">Oxidoreductase</keyword>
<evidence type="ECO:0000256" key="4">
    <source>
        <dbReference type="ARBA" id="ARBA00022989"/>
    </source>
</evidence>
<keyword evidence="6 8" id="KW-0472">Membrane</keyword>
<feature type="transmembrane region" description="Helical" evidence="8">
    <location>
        <begin position="213"/>
        <end position="234"/>
    </location>
</feature>
<dbReference type="GO" id="GO:0005886">
    <property type="term" value="C:plasma membrane"/>
    <property type="evidence" value="ECO:0007669"/>
    <property type="project" value="UniProtKB-SubCell"/>
</dbReference>
<feature type="domain" description="NADH:quinone oxidoreductase/Mrp antiporter transmembrane" evidence="9">
    <location>
        <begin position="125"/>
        <end position="420"/>
    </location>
</feature>
<dbReference type="InterPro" id="IPR003918">
    <property type="entry name" value="NADH_UbQ_OxRdtase"/>
</dbReference>
<feature type="transmembrane region" description="Helical" evidence="8">
    <location>
        <begin position="460"/>
        <end position="479"/>
    </location>
</feature>
<keyword evidence="11" id="KW-1185">Reference proteome</keyword>
<proteinExistence type="predicted"/>
<dbReference type="GO" id="GO:0042773">
    <property type="term" value="P:ATP synthesis coupled electron transport"/>
    <property type="evidence" value="ECO:0007669"/>
    <property type="project" value="InterPro"/>
</dbReference>
<comment type="subcellular location">
    <subcellularLocation>
        <location evidence="1">Cell membrane</location>
        <topology evidence="1">Multi-pass membrane protein</topology>
    </subcellularLocation>
    <subcellularLocation>
        <location evidence="7">Membrane</location>
        <topology evidence="7">Multi-pass membrane protein</topology>
    </subcellularLocation>
</comment>
<dbReference type="RefSeq" id="WP_075022999.1">
    <property type="nucleotide sequence ID" value="NZ_FOVH01000012.1"/>
</dbReference>
<feature type="transmembrane region" description="Helical" evidence="8">
    <location>
        <begin position="376"/>
        <end position="396"/>
    </location>
</feature>
<dbReference type="GO" id="GO:0008137">
    <property type="term" value="F:NADH dehydrogenase (ubiquinone) activity"/>
    <property type="evidence" value="ECO:0007669"/>
    <property type="project" value="InterPro"/>
</dbReference>
<evidence type="ECO:0000256" key="2">
    <source>
        <dbReference type="ARBA" id="ARBA00022475"/>
    </source>
</evidence>
<dbReference type="Pfam" id="PF00361">
    <property type="entry name" value="Proton_antipo_M"/>
    <property type="match status" value="1"/>
</dbReference>
<dbReference type="InterPro" id="IPR001750">
    <property type="entry name" value="ND/Mrp_TM"/>
</dbReference>
<evidence type="ECO:0000256" key="6">
    <source>
        <dbReference type="ARBA" id="ARBA00023136"/>
    </source>
</evidence>
<dbReference type="FunCoup" id="A0A1I5N7U9">
    <property type="interactions" value="2"/>
</dbReference>
<feature type="transmembrane region" description="Helical" evidence="8">
    <location>
        <begin position="105"/>
        <end position="124"/>
    </location>
</feature>
<dbReference type="PANTHER" id="PTHR42682">
    <property type="entry name" value="HYDROGENASE-4 COMPONENT F"/>
    <property type="match status" value="1"/>
</dbReference>
<feature type="transmembrane region" description="Helical" evidence="8">
    <location>
        <begin position="159"/>
        <end position="182"/>
    </location>
</feature>
<evidence type="ECO:0000313" key="10">
    <source>
        <dbReference type="EMBL" id="SFP17767.1"/>
    </source>
</evidence>
<feature type="transmembrane region" description="Helical" evidence="8">
    <location>
        <begin position="246"/>
        <end position="265"/>
    </location>
</feature>
<feature type="transmembrane region" description="Helical" evidence="8">
    <location>
        <begin position="402"/>
        <end position="429"/>
    </location>
</feature>
<evidence type="ECO:0000259" key="9">
    <source>
        <dbReference type="Pfam" id="PF00361"/>
    </source>
</evidence>
<feature type="transmembrane region" description="Helical" evidence="8">
    <location>
        <begin position="6"/>
        <end position="23"/>
    </location>
</feature>
<evidence type="ECO:0000256" key="3">
    <source>
        <dbReference type="ARBA" id="ARBA00022692"/>
    </source>
</evidence>
<feature type="transmembrane region" description="Helical" evidence="8">
    <location>
        <begin position="130"/>
        <end position="147"/>
    </location>
</feature>
<protein>
    <submittedName>
        <fullName evidence="10">Hydrogenase-4 component F</fullName>
    </submittedName>
</protein>
<dbReference type="PANTHER" id="PTHR42682:SF5">
    <property type="entry name" value="HYDROGENASE-4 COMPONENT F"/>
    <property type="match status" value="1"/>
</dbReference>
<dbReference type="STRING" id="1993.SAMN04489713_11246"/>
<evidence type="ECO:0000256" key="8">
    <source>
        <dbReference type="SAM" id="Phobius"/>
    </source>
</evidence>
<keyword evidence="3 7" id="KW-0812">Transmembrane</keyword>
<dbReference type="AlphaFoldDB" id="A0A1I5N7U9"/>
<reference evidence="10 11" key="1">
    <citation type="submission" date="2016-10" db="EMBL/GenBank/DDBJ databases">
        <authorList>
            <person name="de Groot N.N."/>
        </authorList>
    </citation>
    <scope>NUCLEOTIDE SEQUENCE [LARGE SCALE GENOMIC DNA]</scope>
    <source>
        <strain evidence="10 11">DSM 43067</strain>
    </source>
</reference>
<feature type="transmembrane region" description="Helical" evidence="8">
    <location>
        <begin position="317"/>
        <end position="339"/>
    </location>
</feature>
<evidence type="ECO:0000313" key="11">
    <source>
        <dbReference type="Proteomes" id="UP000183413"/>
    </source>
</evidence>
<evidence type="ECO:0000256" key="5">
    <source>
        <dbReference type="ARBA" id="ARBA00023002"/>
    </source>
</evidence>
<feature type="transmembrane region" description="Helical" evidence="8">
    <location>
        <begin position="277"/>
        <end position="297"/>
    </location>
</feature>
<feature type="transmembrane region" description="Helical" evidence="8">
    <location>
        <begin position="73"/>
        <end position="93"/>
    </location>
</feature>
<keyword evidence="4 8" id="KW-1133">Transmembrane helix</keyword>
<gene>
    <name evidence="10" type="ORF">SAMN04489713_11246</name>
</gene>
<dbReference type="PRINTS" id="PR01437">
    <property type="entry name" value="NUOXDRDTASE4"/>
</dbReference>
<evidence type="ECO:0000256" key="7">
    <source>
        <dbReference type="RuleBase" id="RU000320"/>
    </source>
</evidence>
<name>A0A1I5N7U9_9ACTN</name>
<feature type="transmembrane region" description="Helical" evidence="8">
    <location>
        <begin position="35"/>
        <end position="53"/>
    </location>
</feature>
<evidence type="ECO:0000256" key="1">
    <source>
        <dbReference type="ARBA" id="ARBA00004651"/>
    </source>
</evidence>
<accession>A0A1I5N7U9</accession>
<dbReference type="EMBL" id="FOVH01000012">
    <property type="protein sequence ID" value="SFP17767.1"/>
    <property type="molecule type" value="Genomic_DNA"/>
</dbReference>